<feature type="domain" description="IFT52 GIFT" evidence="1">
    <location>
        <begin position="19"/>
        <end position="269"/>
    </location>
</feature>
<dbReference type="Pfam" id="PF23355">
    <property type="entry name" value="IFT52_GIFT"/>
    <property type="match status" value="1"/>
</dbReference>
<dbReference type="GO" id="GO:0060271">
    <property type="term" value="P:cilium assembly"/>
    <property type="evidence" value="ECO:0007669"/>
    <property type="project" value="TreeGrafter"/>
</dbReference>
<dbReference type="GO" id="GO:0042073">
    <property type="term" value="P:intraciliary transport"/>
    <property type="evidence" value="ECO:0007669"/>
    <property type="project" value="TreeGrafter"/>
</dbReference>
<evidence type="ECO:0000313" key="2">
    <source>
        <dbReference type="EMBL" id="CAI8043423.1"/>
    </source>
</evidence>
<sequence length="324" mass="35254">MPDERSSPMATTAAVSQNILFSEAKKELFSPSSGYRSLQARLKAHWSVGVIRDEVTLEKVGGARMVVFGCPRDKFSVAEFTALRSYLEGGGSVVVMLGEGGETKLGTNVNFLLEEFGIALNSDSVTRTAYHKFHHPKEALVTNGVLNRELGRAAGKSDHTHSDSVNTTLSQKSLSFVYPFGGTLTVQKPAVSLLSSGSTSYPLCRPVAAFCHSKWVQSLQNGRGRLLVLGSAHLFSDQYLDKEENGRLQEVLWQLMTSDDITLNAIDAEDPEVYTSGITLVLMYQVCRNSGPDIVFGIIVLLNQNCCLSSGVRLPFPARDRTGS</sequence>
<gene>
    <name evidence="2" type="ORF">GBAR_LOCUS24079</name>
</gene>
<reference evidence="2" key="1">
    <citation type="submission" date="2023-03" db="EMBL/GenBank/DDBJ databases">
        <authorList>
            <person name="Steffen K."/>
            <person name="Cardenas P."/>
        </authorList>
    </citation>
    <scope>NUCLEOTIDE SEQUENCE</scope>
</reference>
<dbReference type="AlphaFoldDB" id="A0AA35T8I8"/>
<dbReference type="InterPro" id="IPR055458">
    <property type="entry name" value="IFT52_GIFT"/>
</dbReference>
<dbReference type="PANTHER" id="PTHR12969">
    <property type="entry name" value="NGD5/OSM-6/IFT52"/>
    <property type="match status" value="1"/>
</dbReference>
<protein>
    <submittedName>
        <fullName evidence="2">Intraflagellar transport protein 52 homolog</fullName>
    </submittedName>
</protein>
<dbReference type="EMBL" id="CASHTH010003325">
    <property type="protein sequence ID" value="CAI8043423.1"/>
    <property type="molecule type" value="Genomic_DNA"/>
</dbReference>
<evidence type="ECO:0000259" key="1">
    <source>
        <dbReference type="Pfam" id="PF23355"/>
    </source>
</evidence>
<proteinExistence type="predicted"/>
<organism evidence="2 3">
    <name type="scientific">Geodia barretti</name>
    <name type="common">Barrett's horny sponge</name>
    <dbReference type="NCBI Taxonomy" id="519541"/>
    <lineage>
        <taxon>Eukaryota</taxon>
        <taxon>Metazoa</taxon>
        <taxon>Porifera</taxon>
        <taxon>Demospongiae</taxon>
        <taxon>Heteroscleromorpha</taxon>
        <taxon>Tetractinellida</taxon>
        <taxon>Astrophorina</taxon>
        <taxon>Geodiidae</taxon>
        <taxon>Geodia</taxon>
    </lineage>
</organism>
<dbReference type="GO" id="GO:0005814">
    <property type="term" value="C:centriole"/>
    <property type="evidence" value="ECO:0007669"/>
    <property type="project" value="TreeGrafter"/>
</dbReference>
<keyword evidence="3" id="KW-1185">Reference proteome</keyword>
<accession>A0AA35T8I8</accession>
<evidence type="ECO:0000313" key="3">
    <source>
        <dbReference type="Proteomes" id="UP001174909"/>
    </source>
</evidence>
<dbReference type="GO" id="GO:0005929">
    <property type="term" value="C:cilium"/>
    <property type="evidence" value="ECO:0007669"/>
    <property type="project" value="TreeGrafter"/>
</dbReference>
<dbReference type="InterPro" id="IPR039975">
    <property type="entry name" value="IFT52"/>
</dbReference>
<dbReference type="Proteomes" id="UP001174909">
    <property type="component" value="Unassembled WGS sequence"/>
</dbReference>
<dbReference type="GO" id="GO:0030992">
    <property type="term" value="C:intraciliary transport particle B"/>
    <property type="evidence" value="ECO:0007669"/>
    <property type="project" value="TreeGrafter"/>
</dbReference>
<name>A0AA35T8I8_GEOBA</name>
<comment type="caution">
    <text evidence="2">The sequence shown here is derived from an EMBL/GenBank/DDBJ whole genome shotgun (WGS) entry which is preliminary data.</text>
</comment>
<dbReference type="PANTHER" id="PTHR12969:SF7">
    <property type="entry name" value="INTRAFLAGELLAR TRANSPORT PROTEIN 52 HOMOLOG"/>
    <property type="match status" value="1"/>
</dbReference>